<organism evidence="10 11">
    <name type="scientific">Cellulosimicrobium cellulans</name>
    <name type="common">Arthrobacter luteus</name>
    <dbReference type="NCBI Taxonomy" id="1710"/>
    <lineage>
        <taxon>Bacteria</taxon>
        <taxon>Bacillati</taxon>
        <taxon>Actinomycetota</taxon>
        <taxon>Actinomycetes</taxon>
        <taxon>Micrococcales</taxon>
        <taxon>Promicromonosporaceae</taxon>
        <taxon>Cellulosimicrobium</taxon>
    </lineage>
</organism>
<feature type="domain" description="RNA polymerase sigma-70 region 2" evidence="7">
    <location>
        <begin position="24"/>
        <end position="85"/>
    </location>
</feature>
<sequence length="628" mass="64814">MSDLELINQVRAGSNDAFGALWVRHGDAGLRAARQITRRFDPEDLVQEAFTRVLAAIRRGHGPTDAFRPYLYSAIRRISMNWTRDSSEAAPLEDLADQMDPEALFEDSALERTITGRAYSSLRSEWRSILWYTEVEGIPAREAGTFLGLSPNAAAALAYRAREGLRIAWLRAHVNSGGVSDTCKWSVERLSPYKRGSLARRDRDVLEEHLTSCLRCAILLEELDDIAGNLKIVILPLVAGAGILALDALPHAGVAVHAASAAHATSAVGAASGATLAATPPALGLASLTSLTAVLATVSVVVGVTVAGLSSPTPEAPTAPEPVAHAAPEYVTGTTAVPAPAQPEDAEVPRVRPPAVAPVEPSTVVQDDASSPSAVPPATGTPPAARDDEPADTPDPGDTAAPTGATPPVPVEPTDATPRGPVEPAPTDPPPAPQPPAAPGMLGFRDGAIYLPQLHGTGVPGALVTVSSSDGIALGETVVSENGTWTVTAQLAEIPAASLYVSALQSVDGVTSDASELIGPFLLEAPDVVELRDDVAVPTVVFAGRAGTVVEALVDGVPTGNLHELGDSSLLRQVAGLAPGTHTLSLRYVDPATGRVGAARTVDFVVAEGRPQTVGNPEDGTDTSVPAL</sequence>
<dbReference type="InterPro" id="IPR014284">
    <property type="entry name" value="RNA_pol_sigma-70_dom"/>
</dbReference>
<keyword evidence="3" id="KW-0731">Sigma factor</keyword>
<dbReference type="GO" id="GO:0005975">
    <property type="term" value="P:carbohydrate metabolic process"/>
    <property type="evidence" value="ECO:0007669"/>
    <property type="project" value="UniProtKB-ARBA"/>
</dbReference>
<evidence type="ECO:0000259" key="7">
    <source>
        <dbReference type="Pfam" id="PF04542"/>
    </source>
</evidence>
<evidence type="ECO:0000256" key="5">
    <source>
        <dbReference type="ARBA" id="ARBA00023163"/>
    </source>
</evidence>
<dbReference type="EMBL" id="BJNZ01000001">
    <property type="protein sequence ID" value="GED08013.1"/>
    <property type="molecule type" value="Genomic_DNA"/>
</dbReference>
<evidence type="ECO:0000256" key="4">
    <source>
        <dbReference type="ARBA" id="ARBA00023125"/>
    </source>
</evidence>
<dbReference type="PANTHER" id="PTHR43133:SF8">
    <property type="entry name" value="RNA POLYMERASE SIGMA FACTOR HI_1459-RELATED"/>
    <property type="match status" value="1"/>
</dbReference>
<dbReference type="AlphaFoldDB" id="A0A4Y4DTK8"/>
<evidence type="ECO:0000256" key="1">
    <source>
        <dbReference type="ARBA" id="ARBA00010641"/>
    </source>
</evidence>
<feature type="domain" description="Putative zinc-finger" evidence="8">
    <location>
        <begin position="183"/>
        <end position="217"/>
    </location>
</feature>
<evidence type="ECO:0000256" key="6">
    <source>
        <dbReference type="SAM" id="MobiDB-lite"/>
    </source>
</evidence>
<evidence type="ECO:0000313" key="11">
    <source>
        <dbReference type="Proteomes" id="UP000316659"/>
    </source>
</evidence>
<comment type="similarity">
    <text evidence="1">Belongs to the sigma-70 factor family. ECF subfamily.</text>
</comment>
<feature type="compositionally biased region" description="Low complexity" evidence="6">
    <location>
        <begin position="394"/>
        <end position="404"/>
    </location>
</feature>
<dbReference type="Gene3D" id="2.60.40.10">
    <property type="entry name" value="Immunoglobulins"/>
    <property type="match status" value="1"/>
</dbReference>
<protein>
    <recommendedName>
        <fullName evidence="12">Sigma-70 family RNA polymerase sigma factor</fullName>
    </recommendedName>
</protein>
<feature type="region of interest" description="Disordered" evidence="6">
    <location>
        <begin position="360"/>
        <end position="444"/>
    </location>
</feature>
<dbReference type="GO" id="GO:0016987">
    <property type="term" value="F:sigma factor activity"/>
    <property type="evidence" value="ECO:0007669"/>
    <property type="project" value="UniProtKB-KW"/>
</dbReference>
<dbReference type="NCBIfam" id="TIGR02937">
    <property type="entry name" value="sigma70-ECF"/>
    <property type="match status" value="1"/>
</dbReference>
<dbReference type="InterPro" id="IPR013324">
    <property type="entry name" value="RNA_pol_sigma_r3/r4-like"/>
</dbReference>
<comment type="caution">
    <text evidence="10">The sequence shown here is derived from an EMBL/GenBank/DDBJ whole genome shotgun (WGS) entry which is preliminary data.</text>
</comment>
<dbReference type="Pfam" id="PF17936">
    <property type="entry name" value="Big_6"/>
    <property type="match status" value="1"/>
</dbReference>
<dbReference type="Pfam" id="PF13490">
    <property type="entry name" value="zf-HC2"/>
    <property type="match status" value="1"/>
</dbReference>
<dbReference type="InterPro" id="IPR039425">
    <property type="entry name" value="RNA_pol_sigma-70-like"/>
</dbReference>
<feature type="compositionally biased region" description="Pro residues" evidence="6">
    <location>
        <begin position="421"/>
        <end position="438"/>
    </location>
</feature>
<dbReference type="Gene3D" id="1.10.1740.10">
    <property type="match status" value="1"/>
</dbReference>
<dbReference type="InterPro" id="IPR027383">
    <property type="entry name" value="Znf_put"/>
</dbReference>
<feature type="compositionally biased region" description="Low complexity" evidence="6">
    <location>
        <begin position="369"/>
        <end position="384"/>
    </location>
</feature>
<evidence type="ECO:0000259" key="9">
    <source>
        <dbReference type="Pfam" id="PF17936"/>
    </source>
</evidence>
<evidence type="ECO:0008006" key="12">
    <source>
        <dbReference type="Google" id="ProtNLM"/>
    </source>
</evidence>
<evidence type="ECO:0000256" key="2">
    <source>
        <dbReference type="ARBA" id="ARBA00023015"/>
    </source>
</evidence>
<evidence type="ECO:0000256" key="3">
    <source>
        <dbReference type="ARBA" id="ARBA00023082"/>
    </source>
</evidence>
<dbReference type="InterPro" id="IPR013783">
    <property type="entry name" value="Ig-like_fold"/>
</dbReference>
<dbReference type="InterPro" id="IPR007627">
    <property type="entry name" value="RNA_pol_sigma70_r2"/>
</dbReference>
<accession>A0A4Y4DTK8</accession>
<dbReference type="GO" id="GO:0003677">
    <property type="term" value="F:DNA binding"/>
    <property type="evidence" value="ECO:0007669"/>
    <property type="project" value="UniProtKB-KW"/>
</dbReference>
<dbReference type="PANTHER" id="PTHR43133">
    <property type="entry name" value="RNA POLYMERASE ECF-TYPE SIGMA FACTO"/>
    <property type="match status" value="1"/>
</dbReference>
<keyword evidence="4" id="KW-0238">DNA-binding</keyword>
<gene>
    <name evidence="10" type="ORF">CCE02nite_00120</name>
</gene>
<dbReference type="InterPro" id="IPR041498">
    <property type="entry name" value="Big_6"/>
</dbReference>
<dbReference type="InterPro" id="IPR013325">
    <property type="entry name" value="RNA_pol_sigma_r2"/>
</dbReference>
<dbReference type="Pfam" id="PF04542">
    <property type="entry name" value="Sigma70_r2"/>
    <property type="match status" value="1"/>
</dbReference>
<keyword evidence="2" id="KW-0805">Transcription regulation</keyword>
<reference evidence="10 11" key="1">
    <citation type="submission" date="2019-06" db="EMBL/GenBank/DDBJ databases">
        <title>Whole genome shotgun sequence of Cellulosimicrobium cellulans NBRC 15516.</title>
        <authorList>
            <person name="Hosoyama A."/>
            <person name="Uohara A."/>
            <person name="Ohji S."/>
            <person name="Ichikawa N."/>
        </authorList>
    </citation>
    <scope>NUCLEOTIDE SEQUENCE [LARGE SCALE GENOMIC DNA]</scope>
    <source>
        <strain evidence="10 11">NBRC 15516</strain>
    </source>
</reference>
<keyword evidence="5" id="KW-0804">Transcription</keyword>
<name>A0A4Y4DTK8_CELCE</name>
<proteinExistence type="inferred from homology"/>
<evidence type="ECO:0000313" key="10">
    <source>
        <dbReference type="EMBL" id="GED08013.1"/>
    </source>
</evidence>
<feature type="domain" description="Bacterial Ig" evidence="9">
    <location>
        <begin position="453"/>
        <end position="516"/>
    </location>
</feature>
<dbReference type="GO" id="GO:0006352">
    <property type="term" value="P:DNA-templated transcription initiation"/>
    <property type="evidence" value="ECO:0007669"/>
    <property type="project" value="InterPro"/>
</dbReference>
<dbReference type="SUPFAM" id="SSF88946">
    <property type="entry name" value="Sigma2 domain of RNA polymerase sigma factors"/>
    <property type="match status" value="1"/>
</dbReference>
<evidence type="ECO:0000259" key="8">
    <source>
        <dbReference type="Pfam" id="PF13490"/>
    </source>
</evidence>
<dbReference type="SUPFAM" id="SSF88659">
    <property type="entry name" value="Sigma3 and sigma4 domains of RNA polymerase sigma factors"/>
    <property type="match status" value="1"/>
</dbReference>
<dbReference type="Proteomes" id="UP000316659">
    <property type="component" value="Unassembled WGS sequence"/>
</dbReference>